<dbReference type="RefSeq" id="WP_204662947.1">
    <property type="nucleotide sequence ID" value="NZ_JAFBDT010000005.1"/>
</dbReference>
<sequence>MKRIILILLVVSLSLFGCEATEKKDAETSELNSKIETLNNEIIGLNVKIESLESNKNEINQTLEEQDAEIESLQYNVAVGRGFAVQYMFDMNTLYEELNCPVYIATDEKELLIIEKLLERLEEDSLFSNRKIVTLRLSKMDDNDDSKYLVNGIAFTPEEQEELTNTIESGSSIPYPAIKGYSIRLILNDGDFEYEILQ</sequence>
<name>A0ABS2MPX1_9FIRM</name>
<dbReference type="PROSITE" id="PS51257">
    <property type="entry name" value="PROKAR_LIPOPROTEIN"/>
    <property type="match status" value="1"/>
</dbReference>
<keyword evidence="2" id="KW-0732">Signal</keyword>
<gene>
    <name evidence="3" type="ORF">JOC49_000959</name>
</gene>
<evidence type="ECO:0000256" key="1">
    <source>
        <dbReference type="SAM" id="Coils"/>
    </source>
</evidence>
<organism evidence="3 4">
    <name type="scientific">Fusibacter tunisiensis</name>
    <dbReference type="NCBI Taxonomy" id="1008308"/>
    <lineage>
        <taxon>Bacteria</taxon>
        <taxon>Bacillati</taxon>
        <taxon>Bacillota</taxon>
        <taxon>Clostridia</taxon>
        <taxon>Eubacteriales</taxon>
        <taxon>Eubacteriales Family XII. Incertae Sedis</taxon>
        <taxon>Fusibacter</taxon>
    </lineage>
</organism>
<evidence type="ECO:0000256" key="2">
    <source>
        <dbReference type="SAM" id="SignalP"/>
    </source>
</evidence>
<protein>
    <submittedName>
        <fullName evidence="3">Outer membrane murein-binding lipoprotein Lpp</fullName>
    </submittedName>
</protein>
<feature type="signal peptide" evidence="2">
    <location>
        <begin position="1"/>
        <end position="20"/>
    </location>
</feature>
<keyword evidence="1" id="KW-0175">Coiled coil</keyword>
<comment type="caution">
    <text evidence="3">The sequence shown here is derived from an EMBL/GenBank/DDBJ whole genome shotgun (WGS) entry which is preliminary data.</text>
</comment>
<accession>A0ABS2MPX1</accession>
<evidence type="ECO:0000313" key="4">
    <source>
        <dbReference type="Proteomes" id="UP000767854"/>
    </source>
</evidence>
<dbReference type="EMBL" id="JAFBDT010000005">
    <property type="protein sequence ID" value="MBM7561439.1"/>
    <property type="molecule type" value="Genomic_DNA"/>
</dbReference>
<keyword evidence="4" id="KW-1185">Reference proteome</keyword>
<feature type="chain" id="PRO_5046936294" evidence="2">
    <location>
        <begin position="21"/>
        <end position="198"/>
    </location>
</feature>
<reference evidence="3 4" key="1">
    <citation type="submission" date="2021-01" db="EMBL/GenBank/DDBJ databases">
        <title>Genomic Encyclopedia of Type Strains, Phase IV (KMG-IV): sequencing the most valuable type-strain genomes for metagenomic binning, comparative biology and taxonomic classification.</title>
        <authorList>
            <person name="Goeker M."/>
        </authorList>
    </citation>
    <scope>NUCLEOTIDE SEQUENCE [LARGE SCALE GENOMIC DNA]</scope>
    <source>
        <strain evidence="3 4">DSM 24436</strain>
    </source>
</reference>
<evidence type="ECO:0000313" key="3">
    <source>
        <dbReference type="EMBL" id="MBM7561439.1"/>
    </source>
</evidence>
<keyword evidence="3" id="KW-0449">Lipoprotein</keyword>
<feature type="coiled-coil region" evidence="1">
    <location>
        <begin position="21"/>
        <end position="76"/>
    </location>
</feature>
<proteinExistence type="predicted"/>
<dbReference type="Proteomes" id="UP000767854">
    <property type="component" value="Unassembled WGS sequence"/>
</dbReference>